<proteinExistence type="predicted"/>
<feature type="chain" id="PRO_5012601220" evidence="1">
    <location>
        <begin position="19"/>
        <end position="108"/>
    </location>
</feature>
<accession>A0A224YFK8</accession>
<dbReference type="Pfam" id="PF01826">
    <property type="entry name" value="TIL"/>
    <property type="match status" value="1"/>
</dbReference>
<dbReference type="CDD" id="cd19941">
    <property type="entry name" value="TIL"/>
    <property type="match status" value="1"/>
</dbReference>
<keyword evidence="1" id="KW-0732">Signal</keyword>
<feature type="signal peptide" evidence="1">
    <location>
        <begin position="1"/>
        <end position="18"/>
    </location>
</feature>
<evidence type="ECO:0000256" key="1">
    <source>
        <dbReference type="SAM" id="SignalP"/>
    </source>
</evidence>
<dbReference type="InterPro" id="IPR036084">
    <property type="entry name" value="Ser_inhib-like_sf"/>
</dbReference>
<protein>
    <submittedName>
        <fullName evidence="3">TIL domain containing protein</fullName>
    </submittedName>
</protein>
<organism evidence="3">
    <name type="scientific">Rhipicephalus zambeziensis</name>
    <dbReference type="NCBI Taxonomy" id="60191"/>
    <lineage>
        <taxon>Eukaryota</taxon>
        <taxon>Metazoa</taxon>
        <taxon>Ecdysozoa</taxon>
        <taxon>Arthropoda</taxon>
        <taxon>Chelicerata</taxon>
        <taxon>Arachnida</taxon>
        <taxon>Acari</taxon>
        <taxon>Parasitiformes</taxon>
        <taxon>Ixodida</taxon>
        <taxon>Ixodoidea</taxon>
        <taxon>Ixodidae</taxon>
        <taxon>Rhipicephalinae</taxon>
        <taxon>Rhipicephalus</taxon>
        <taxon>Rhipicephalus</taxon>
    </lineage>
</organism>
<evidence type="ECO:0000313" key="3">
    <source>
        <dbReference type="EMBL" id="MAA16476.1"/>
    </source>
</evidence>
<name>A0A224YFK8_9ACAR</name>
<sequence length="108" mass="11782">MLLRTALVILLIATAARAIPKATNGQVFLGNAGQVESRGLPACQPTAEYKRCGKDNCAEKTCLELLKPQGKKPCGKDCVSSCFCRPGYYRDRFRRCVTAAECKRLGLV</sequence>
<evidence type="ECO:0000259" key="2">
    <source>
        <dbReference type="Pfam" id="PF01826"/>
    </source>
</evidence>
<reference evidence="3" key="1">
    <citation type="journal article" date="2017" name="Parasit. Vectors">
        <title>Sialotranscriptomics of Rhipicephalus zambeziensis reveals intricate expression profiles of secretory proteins and suggests tight temporal transcriptional regulation during blood-feeding.</title>
        <authorList>
            <person name="de Castro M.H."/>
            <person name="de Klerk D."/>
            <person name="Pienaar R."/>
            <person name="Rees D.J.G."/>
            <person name="Mans B.J."/>
        </authorList>
    </citation>
    <scope>NUCLEOTIDE SEQUENCE</scope>
    <source>
        <tissue evidence="3">Salivary glands</tissue>
    </source>
</reference>
<dbReference type="EMBL" id="GFPF01005330">
    <property type="protein sequence ID" value="MAA16476.1"/>
    <property type="molecule type" value="Transcribed_RNA"/>
</dbReference>
<dbReference type="SUPFAM" id="SSF57567">
    <property type="entry name" value="Serine protease inhibitors"/>
    <property type="match status" value="1"/>
</dbReference>
<dbReference type="Gene3D" id="2.10.25.10">
    <property type="entry name" value="Laminin"/>
    <property type="match status" value="1"/>
</dbReference>
<feature type="domain" description="TIL" evidence="2">
    <location>
        <begin position="43"/>
        <end position="102"/>
    </location>
</feature>
<dbReference type="AlphaFoldDB" id="A0A224YFK8"/>
<dbReference type="InterPro" id="IPR002919">
    <property type="entry name" value="TIL_dom"/>
</dbReference>